<name>A0A2W4YFR2_9CYAN</name>
<feature type="active site" description="Nucleophile" evidence="7">
    <location>
        <position position="34"/>
    </location>
</feature>
<keyword evidence="2" id="KW-0813">Transport</keyword>
<dbReference type="Proteomes" id="UP000249081">
    <property type="component" value="Unassembled WGS sequence"/>
</dbReference>
<evidence type="ECO:0000256" key="7">
    <source>
        <dbReference type="PIRSR" id="PIRSR000077-1"/>
    </source>
</evidence>
<keyword evidence="4 8" id="KW-1015">Disulfide bond</keyword>
<evidence type="ECO:0000256" key="5">
    <source>
        <dbReference type="ARBA" id="ARBA00023284"/>
    </source>
</evidence>
<feature type="disulfide bond" description="Redox-active" evidence="8">
    <location>
        <begin position="31"/>
        <end position="34"/>
    </location>
</feature>
<dbReference type="InterPro" id="IPR036249">
    <property type="entry name" value="Thioredoxin-like_sf"/>
</dbReference>
<accession>A0A2W4YFR2</accession>
<proteinExistence type="inferred from homology"/>
<protein>
    <recommendedName>
        <fullName evidence="6">Thioredoxin</fullName>
    </recommendedName>
</protein>
<dbReference type="PROSITE" id="PS51352">
    <property type="entry name" value="THIOREDOXIN_2"/>
    <property type="match status" value="1"/>
</dbReference>
<feature type="site" description="Contributes to redox potential value" evidence="7">
    <location>
        <position position="32"/>
    </location>
</feature>
<dbReference type="InterPro" id="IPR017937">
    <property type="entry name" value="Thioredoxin_CS"/>
</dbReference>
<evidence type="ECO:0000256" key="8">
    <source>
        <dbReference type="PIRSR" id="PIRSR000077-4"/>
    </source>
</evidence>
<dbReference type="AlphaFoldDB" id="A0A2W4YFR2"/>
<dbReference type="GO" id="GO:0005737">
    <property type="term" value="C:cytoplasm"/>
    <property type="evidence" value="ECO:0007669"/>
    <property type="project" value="TreeGrafter"/>
</dbReference>
<organism evidence="10 11">
    <name type="scientific">Shackletoniella antarctica</name>
    <dbReference type="NCBI Taxonomy" id="268115"/>
    <lineage>
        <taxon>Bacteria</taxon>
        <taxon>Bacillati</taxon>
        <taxon>Cyanobacteriota</taxon>
        <taxon>Cyanophyceae</taxon>
        <taxon>Oculatellales</taxon>
        <taxon>Oculatellaceae</taxon>
        <taxon>Shackletoniella</taxon>
    </lineage>
</organism>
<dbReference type="PANTHER" id="PTHR45663:SF11">
    <property type="entry name" value="GEO12009P1"/>
    <property type="match status" value="1"/>
</dbReference>
<dbReference type="CDD" id="cd02947">
    <property type="entry name" value="TRX_family"/>
    <property type="match status" value="1"/>
</dbReference>
<feature type="domain" description="Thioredoxin" evidence="9">
    <location>
        <begin position="1"/>
        <end position="107"/>
    </location>
</feature>
<reference evidence="10 11" key="2">
    <citation type="submission" date="2018-06" db="EMBL/GenBank/DDBJ databases">
        <title>Metagenomic assembly of (sub)arctic Cyanobacteria and their associated microbiome from non-axenic cultures.</title>
        <authorList>
            <person name="Baurain D."/>
        </authorList>
    </citation>
    <scope>NUCLEOTIDE SEQUENCE [LARGE SCALE GENOMIC DNA]</scope>
    <source>
        <strain evidence="10">ULC041bin1</strain>
    </source>
</reference>
<dbReference type="Gene3D" id="3.40.30.10">
    <property type="entry name" value="Glutaredoxin"/>
    <property type="match status" value="1"/>
</dbReference>
<sequence>MPAAYIENETEFDALLEVESVFVMDCTAAWCGPCKLVAPLMDQLADEYGDRVKVFKLDLDANQAVAKRYGIRSIPAVMFFQQGDVAETLVGVKKYDEYTDTLGKYLGEGADG</sequence>
<evidence type="ECO:0000313" key="11">
    <source>
        <dbReference type="Proteomes" id="UP000249081"/>
    </source>
</evidence>
<feature type="active site" description="Nucleophile" evidence="7">
    <location>
        <position position="31"/>
    </location>
</feature>
<dbReference type="SUPFAM" id="SSF52833">
    <property type="entry name" value="Thioredoxin-like"/>
    <property type="match status" value="1"/>
</dbReference>
<keyword evidence="5 8" id="KW-0676">Redox-active center</keyword>
<feature type="site" description="Deprotonates C-terminal active site Cys" evidence="7">
    <location>
        <position position="25"/>
    </location>
</feature>
<evidence type="ECO:0000256" key="2">
    <source>
        <dbReference type="ARBA" id="ARBA00022448"/>
    </source>
</evidence>
<dbReference type="PROSITE" id="PS00194">
    <property type="entry name" value="THIOREDOXIN_1"/>
    <property type="match status" value="1"/>
</dbReference>
<dbReference type="Pfam" id="PF00085">
    <property type="entry name" value="Thioredoxin"/>
    <property type="match status" value="1"/>
</dbReference>
<dbReference type="EMBL" id="QBMN01000006">
    <property type="protein sequence ID" value="PZO45435.1"/>
    <property type="molecule type" value="Genomic_DNA"/>
</dbReference>
<keyword evidence="3" id="KW-0249">Electron transport</keyword>
<evidence type="ECO:0000259" key="9">
    <source>
        <dbReference type="PROSITE" id="PS51352"/>
    </source>
</evidence>
<dbReference type="InterPro" id="IPR005746">
    <property type="entry name" value="Thioredoxin"/>
</dbReference>
<evidence type="ECO:0000256" key="3">
    <source>
        <dbReference type="ARBA" id="ARBA00022982"/>
    </source>
</evidence>
<evidence type="ECO:0000256" key="4">
    <source>
        <dbReference type="ARBA" id="ARBA00023157"/>
    </source>
</evidence>
<comment type="caution">
    <text evidence="10">The sequence shown here is derived from an EMBL/GenBank/DDBJ whole genome shotgun (WGS) entry which is preliminary data.</text>
</comment>
<reference evidence="11" key="1">
    <citation type="submission" date="2018-04" db="EMBL/GenBank/DDBJ databases">
        <authorList>
            <person name="Cornet L."/>
        </authorList>
    </citation>
    <scope>NUCLEOTIDE SEQUENCE [LARGE SCALE GENOMIC DNA]</scope>
</reference>
<dbReference type="PIRSF" id="PIRSF000077">
    <property type="entry name" value="Thioredoxin"/>
    <property type="match status" value="1"/>
</dbReference>
<gene>
    <name evidence="10" type="ORF">DCF17_01670</name>
</gene>
<dbReference type="InterPro" id="IPR013766">
    <property type="entry name" value="Thioredoxin_domain"/>
</dbReference>
<dbReference type="PANTHER" id="PTHR45663">
    <property type="entry name" value="GEO12009P1"/>
    <property type="match status" value="1"/>
</dbReference>
<dbReference type="PRINTS" id="PR00421">
    <property type="entry name" value="THIOREDOXIN"/>
</dbReference>
<evidence type="ECO:0000313" key="10">
    <source>
        <dbReference type="EMBL" id="PZO45435.1"/>
    </source>
</evidence>
<evidence type="ECO:0000256" key="1">
    <source>
        <dbReference type="ARBA" id="ARBA00008987"/>
    </source>
</evidence>
<evidence type="ECO:0000256" key="6">
    <source>
        <dbReference type="PIRNR" id="PIRNR000077"/>
    </source>
</evidence>
<comment type="similarity">
    <text evidence="1 6">Belongs to the thioredoxin family.</text>
</comment>
<feature type="site" description="Contributes to redox potential value" evidence="7">
    <location>
        <position position="33"/>
    </location>
</feature>
<dbReference type="GO" id="GO:0015035">
    <property type="term" value="F:protein-disulfide reductase activity"/>
    <property type="evidence" value="ECO:0007669"/>
    <property type="project" value="InterPro"/>
</dbReference>